<protein>
    <recommendedName>
        <fullName evidence="4">FecR protein domain-containing protein</fullName>
    </recommendedName>
</protein>
<sequence length="306" mass="32897">MSLAHADVLVTFAESPVSVIRGASLYQAGLGAKLQDGDIIKTDGGQSAQIEDGTGTLVALGPRTQLLLTARSVPQHAPAELARISMLYGWLKVSSTVIIARQQPVSIELAGLNIQPAGDGAWAVVAMATAQRIAIFSEIGDDAIEGGVPGSKSKQTLREGQYIERDADKSLRTQARPSAEFVGALPLGFRDTLVGLSSRLTSRQELAAPVRPVDYADVSDWLASDVSVRKTFVTRFAPRLRSASFRAQIDAHLDVLSEWRPILHPPPHAPAARHQGHAQALPASRKERDAAMRYEKEPPSEDIHAQ</sequence>
<comment type="caution">
    <text evidence="2">The sequence shown here is derived from an EMBL/GenBank/DDBJ whole genome shotgun (WGS) entry which is preliminary data.</text>
</comment>
<name>A0A158KJ25_9BURK</name>
<evidence type="ECO:0000313" key="3">
    <source>
        <dbReference type="Proteomes" id="UP000054717"/>
    </source>
</evidence>
<dbReference type="STRING" id="326475.AWB66_06273"/>
<feature type="compositionally biased region" description="Low complexity" evidence="1">
    <location>
        <begin position="270"/>
        <end position="280"/>
    </location>
</feature>
<dbReference type="EMBL" id="FCNZ02000072">
    <property type="protein sequence ID" value="SAL80570.1"/>
    <property type="molecule type" value="Genomic_DNA"/>
</dbReference>
<dbReference type="Proteomes" id="UP000054717">
    <property type="component" value="Unassembled WGS sequence"/>
</dbReference>
<feature type="region of interest" description="Disordered" evidence="1">
    <location>
        <begin position="266"/>
        <end position="306"/>
    </location>
</feature>
<proteinExistence type="predicted"/>
<evidence type="ECO:0000313" key="2">
    <source>
        <dbReference type="EMBL" id="SAL80570.1"/>
    </source>
</evidence>
<organism evidence="2 3">
    <name type="scientific">Caballeronia telluris</name>
    <dbReference type="NCBI Taxonomy" id="326475"/>
    <lineage>
        <taxon>Bacteria</taxon>
        <taxon>Pseudomonadati</taxon>
        <taxon>Pseudomonadota</taxon>
        <taxon>Betaproteobacteria</taxon>
        <taxon>Burkholderiales</taxon>
        <taxon>Burkholderiaceae</taxon>
        <taxon>Caballeronia</taxon>
    </lineage>
</organism>
<accession>A0A158KJ25</accession>
<gene>
    <name evidence="2" type="ORF">AWB66_06273</name>
</gene>
<keyword evidence="3" id="KW-1185">Reference proteome</keyword>
<dbReference type="AlphaFoldDB" id="A0A158KJ25"/>
<evidence type="ECO:0000256" key="1">
    <source>
        <dbReference type="SAM" id="MobiDB-lite"/>
    </source>
</evidence>
<evidence type="ECO:0008006" key="4">
    <source>
        <dbReference type="Google" id="ProtNLM"/>
    </source>
</evidence>
<reference evidence="2" key="1">
    <citation type="submission" date="2016-01" db="EMBL/GenBank/DDBJ databases">
        <authorList>
            <person name="Peeters Charlotte."/>
        </authorList>
    </citation>
    <scope>NUCLEOTIDE SEQUENCE</scope>
    <source>
        <strain evidence="2">LMG 22936</strain>
    </source>
</reference>
<feature type="compositionally biased region" description="Basic and acidic residues" evidence="1">
    <location>
        <begin position="284"/>
        <end position="306"/>
    </location>
</feature>